<sequence length="292" mass="31902">MAEYISDAHVASVLRPFVRATSPMLDALRDSNPFFLVRKVLPERAVSAQAPEPAAGAEQIEGSAADREDDHHLEKVDRSLRERLREGLEHVRVPGTEAWAEMGVEERERWWVNRVGRFTVLIAAIPGVGGALADRLPIQSTLATAGQGIVLAAVGIENGLDRAARVQLIAHVLFDREIDRALAEGGAEQRADEDAATAELTQELDESAEKHGRVTVKAAARTLWRFGRTLYALGEEIDKRPQGRFYHQAIGMLPLVGALGDYLGERSALKRAVKKGRKWISRGPSTGSGAPR</sequence>
<dbReference type="EMBL" id="JBHSKF010000003">
    <property type="protein sequence ID" value="MFC5287261.1"/>
    <property type="molecule type" value="Genomic_DNA"/>
</dbReference>
<feature type="compositionally biased region" description="Low complexity" evidence="1">
    <location>
        <begin position="48"/>
        <end position="62"/>
    </location>
</feature>
<proteinExistence type="predicted"/>
<dbReference type="Proteomes" id="UP001596157">
    <property type="component" value="Unassembled WGS sequence"/>
</dbReference>
<dbReference type="RefSeq" id="WP_378246009.1">
    <property type="nucleotide sequence ID" value="NZ_JBHSKF010000003.1"/>
</dbReference>
<evidence type="ECO:0008006" key="4">
    <source>
        <dbReference type="Google" id="ProtNLM"/>
    </source>
</evidence>
<protein>
    <recommendedName>
        <fullName evidence="4">EcsC family protein</fullName>
    </recommendedName>
</protein>
<accession>A0ABW0EKJ6</accession>
<reference evidence="3" key="1">
    <citation type="journal article" date="2019" name="Int. J. Syst. Evol. Microbiol.">
        <title>The Global Catalogue of Microorganisms (GCM) 10K type strain sequencing project: providing services to taxonomists for standard genome sequencing and annotation.</title>
        <authorList>
            <consortium name="The Broad Institute Genomics Platform"/>
            <consortium name="The Broad Institute Genome Sequencing Center for Infectious Disease"/>
            <person name="Wu L."/>
            <person name="Ma J."/>
        </authorList>
    </citation>
    <scope>NUCLEOTIDE SEQUENCE [LARGE SCALE GENOMIC DNA]</scope>
    <source>
        <strain evidence="3">CCUG 59778</strain>
    </source>
</reference>
<keyword evidence="3" id="KW-1185">Reference proteome</keyword>
<name>A0ABW0EKJ6_9PSEU</name>
<organism evidence="2 3">
    <name type="scientific">Actinokineospora guangxiensis</name>
    <dbReference type="NCBI Taxonomy" id="1490288"/>
    <lineage>
        <taxon>Bacteria</taxon>
        <taxon>Bacillati</taxon>
        <taxon>Actinomycetota</taxon>
        <taxon>Actinomycetes</taxon>
        <taxon>Pseudonocardiales</taxon>
        <taxon>Pseudonocardiaceae</taxon>
        <taxon>Actinokineospora</taxon>
    </lineage>
</organism>
<gene>
    <name evidence="2" type="ORF">ACFPM7_09390</name>
</gene>
<comment type="caution">
    <text evidence="2">The sequence shown here is derived from an EMBL/GenBank/DDBJ whole genome shotgun (WGS) entry which is preliminary data.</text>
</comment>
<evidence type="ECO:0000256" key="1">
    <source>
        <dbReference type="SAM" id="MobiDB-lite"/>
    </source>
</evidence>
<evidence type="ECO:0000313" key="2">
    <source>
        <dbReference type="EMBL" id="MFC5287261.1"/>
    </source>
</evidence>
<evidence type="ECO:0000313" key="3">
    <source>
        <dbReference type="Proteomes" id="UP001596157"/>
    </source>
</evidence>
<feature type="region of interest" description="Disordered" evidence="1">
    <location>
        <begin position="47"/>
        <end position="72"/>
    </location>
</feature>